<dbReference type="SMART" id="SM00042">
    <property type="entry name" value="CUB"/>
    <property type="match status" value="1"/>
</dbReference>
<keyword evidence="9" id="KW-0732">Signal</keyword>
<dbReference type="SUPFAM" id="SSF49854">
    <property type="entry name" value="Spermadhesin, CUB domain"/>
    <property type="match status" value="1"/>
</dbReference>
<evidence type="ECO:0000256" key="9">
    <source>
        <dbReference type="RuleBase" id="RU361183"/>
    </source>
</evidence>
<dbReference type="GO" id="GO:0004222">
    <property type="term" value="F:metalloendopeptidase activity"/>
    <property type="evidence" value="ECO:0007669"/>
    <property type="project" value="UniProtKB-UniRule"/>
</dbReference>
<evidence type="ECO:0000256" key="2">
    <source>
        <dbReference type="ARBA" id="ARBA00022723"/>
    </source>
</evidence>
<dbReference type="PROSITE" id="PS01186">
    <property type="entry name" value="EGF_2"/>
    <property type="match status" value="1"/>
</dbReference>
<feature type="domain" description="Peptidase M12A" evidence="14">
    <location>
        <begin position="182"/>
        <end position="383"/>
    </location>
</feature>
<keyword evidence="1 8" id="KW-0645">Protease</keyword>
<organism evidence="15 16">
    <name type="scientific">Magallana gigas</name>
    <name type="common">Pacific oyster</name>
    <name type="synonym">Crassostrea gigas</name>
    <dbReference type="NCBI Taxonomy" id="29159"/>
    <lineage>
        <taxon>Eukaryota</taxon>
        <taxon>Metazoa</taxon>
        <taxon>Spiralia</taxon>
        <taxon>Lophotrochozoa</taxon>
        <taxon>Mollusca</taxon>
        <taxon>Bivalvia</taxon>
        <taxon>Autobranchia</taxon>
        <taxon>Pteriomorphia</taxon>
        <taxon>Ostreida</taxon>
        <taxon>Ostreoidea</taxon>
        <taxon>Ostreidae</taxon>
        <taxon>Magallana</taxon>
    </lineage>
</organism>
<dbReference type="PANTHER" id="PTHR23282:SF101">
    <property type="entry name" value="MAM DOMAIN-CONTAINING PROTEIN"/>
    <property type="match status" value="1"/>
</dbReference>
<dbReference type="PROSITE" id="PS50060">
    <property type="entry name" value="MAM_2"/>
    <property type="match status" value="6"/>
</dbReference>
<feature type="domain" description="EGF-like" evidence="12">
    <location>
        <begin position="1132"/>
        <end position="1165"/>
    </location>
</feature>
<dbReference type="InterPro" id="IPR051560">
    <property type="entry name" value="MAM_domain-containing"/>
</dbReference>
<feature type="coiled-coil region" evidence="10">
    <location>
        <begin position="67"/>
        <end position="101"/>
    </location>
</feature>
<dbReference type="InterPro" id="IPR006026">
    <property type="entry name" value="Peptidase_Metallo"/>
</dbReference>
<evidence type="ECO:0000313" key="16">
    <source>
        <dbReference type="Proteomes" id="UP000005408"/>
    </source>
</evidence>
<feature type="domain" description="MAM" evidence="13">
    <location>
        <begin position="1172"/>
        <end position="1330"/>
    </location>
</feature>
<dbReference type="EnsemblMetazoa" id="G6767.2">
    <property type="protein sequence ID" value="G6767.2:cds"/>
    <property type="gene ID" value="G6767"/>
</dbReference>
<comment type="caution">
    <text evidence="7">Lacks conserved residue(s) required for the propagation of feature annotation.</text>
</comment>
<sequence length="1653" mass="182796">MGLLQPAVVLLLLLIVLCIAGHAVDRYNGRVIGKKEARIVLNELRKRHVSHVLKRSTDSELNSEIDEEEADVELAMIERELERYENELQNTEDKGPNQREAEGGEKLIQEALKGNVDPDSDVVNLLESMYVDEGSRHNQHPEGIENIASKKGKVFGDTHDGHRLTQQQIEELNQMNGGRKKNFLKSATLWTDNIIPYTIDSSLSTDQSNVDVLNKAIQQFTDYTCLKWVPYGSAEANKASYSTYIEFISGSGCWSYVGRVFDDKQQISLEDPGCVSVSTAIHEMTHAIGQEHEQSRNDRDNYVTMLWSNIQGGETNNNMAKSNTYDYNPYDYESVLQYSLTSFSTNGQPTIEFKDRRLDFLADSATGLMFYDIQDITDGYNCTAPCRGTDGTTPLKQCQNGGFVLHTCNCHCPDGLTGDLCQSVRTDPECGPGIITLADGESRTITSPNFINGGPYPTGKECVWLVKVMPGKFVEMTIEEMDLTTAWSACDHWLEIQYNLIGQTGPRRCGKVRKETYVTALNGNPTLMLLKFDSAFASTATAGKGFNLTVSSMGGAGITTSPATQNPSTLYPVTSFQTTLYPVTSFPTTQTSSPPVVDQDLHCTFETGTSCFLNNINNDDFDWQIQRNNTPSFDTGPSSAYEGQLYSYIETSSIRKDDVAILESHYIITTTTFCLSFAYHMYGATIGTLQVAMKSPNGDQYLFSKQYAQGNKWIVTSVDVPPSNGKIQFIGIRGSGYWSDIAVDDIHFMAGSCNTVTSFPTQFPTTQTSSPSVEDQDLHCTFETGTSCFLNNINNDDFDWQIQSGNTPSLSTGPSSAYEGQLYSYIETSGILKDDVAILESHYLITTTTFCLSFAYHMYGANIGSLQVALKSPNGDQYLLSKQNSQGDKWIVTSVDVPPSNGKIQFIGIRGNGFWGDIAVDDIHFVAGSCNTVIDCTSNPCGPNALCVQETSTTYRCDCHPGFTGVLCDVVLGHANCTFEKGEDCFLENSNLDDFDWLLNSGKTPTEYTGPHSAKQGSQYAYIETTGRLLGQKAMFVNKYTFESGDRCLTFAYLMYGKTVGTLRVLQKTNMNTIEIFSKSGEHSNYYADWKMASLDIYHHMNDTIVFEATRGKSFTGDIALDDIKYTNGRCACDQITCKNGGTCLNKQNGGFCQCPPDITGNRCEKKIGLMASCTFDDGPCFLTDINGQDTMDWRKAAWPTFNTFTGPSKPLDGFFAYIEASVGLKPGDNAIFSSATTSQLSLSGPSCLRFFYNMNGIEIGTLRVFAGERNSEQKVWSLSGNQNDHWIPVAVYIPPTNDLVIRIEAIRGKGYLSDIAIDTIELFDFSCPEVSLPASCTFEAKTDCFLKNDKTFDDFDWNVRDHPTSSDGTGPSRAAEGNFYAFIETTGGRKGDIATFKRLLPVPADGKMCLTFEYHMFGKHMGSLEVLFRNTTVFYEFGQKGDKWNKADLNLNGLSGTAVPMLQFTATRGCGFQSEVAIDNIQLYEGECVSLPVSCTFETLNIQDCFLKNDKTFDDFDWKVNDRPTSSGGTGPSRAAEGNVYAFVETIGRRKGDIATLERFVPVPADGKMCLTFEYHMFGRHMGSLEVLLQNTTVFYEFGDKGNKWNKAELNLNSSAVQMLQFTATRGCGFQSEVAIDNIQLYEGECAVPLPT</sequence>
<dbReference type="InterPro" id="IPR001506">
    <property type="entry name" value="Peptidase_M12A"/>
</dbReference>
<dbReference type="Gene3D" id="2.60.120.290">
    <property type="entry name" value="Spermadhesin, CUB domain"/>
    <property type="match status" value="1"/>
</dbReference>
<evidence type="ECO:0000313" key="15">
    <source>
        <dbReference type="EnsemblMetazoa" id="G6767.2:cds"/>
    </source>
</evidence>
<dbReference type="SUPFAM" id="SSF57196">
    <property type="entry name" value="EGF/Laminin"/>
    <property type="match status" value="2"/>
</dbReference>
<keyword evidence="10" id="KW-0175">Coiled coil</keyword>
<keyword evidence="16" id="KW-1185">Reference proteome</keyword>
<name>A0A8W8NLI3_MAGGI</name>
<dbReference type="Pfam" id="PF01400">
    <property type="entry name" value="Astacin"/>
    <property type="match status" value="1"/>
</dbReference>
<evidence type="ECO:0000256" key="4">
    <source>
        <dbReference type="ARBA" id="ARBA00022833"/>
    </source>
</evidence>
<feature type="signal peptide" evidence="9">
    <location>
        <begin position="1"/>
        <end position="23"/>
    </location>
</feature>
<dbReference type="PROSITE" id="PS01180">
    <property type="entry name" value="CUB"/>
    <property type="match status" value="1"/>
</dbReference>
<dbReference type="SMART" id="SM00181">
    <property type="entry name" value="EGF"/>
    <property type="match status" value="3"/>
</dbReference>
<feature type="domain" description="MAM" evidence="13">
    <location>
        <begin position="1335"/>
        <end position="1491"/>
    </location>
</feature>
<keyword evidence="3 8" id="KW-0378">Hydrolase</keyword>
<keyword evidence="5 8" id="KW-0482">Metalloprotease</keyword>
<feature type="domain" description="MAM" evidence="13">
    <location>
        <begin position="975"/>
        <end position="1135"/>
    </location>
</feature>
<feature type="domain" description="MAM" evidence="13">
    <location>
        <begin position="778"/>
        <end position="932"/>
    </location>
</feature>
<dbReference type="PROSITE" id="PS00022">
    <property type="entry name" value="EGF_1"/>
    <property type="match status" value="3"/>
</dbReference>
<dbReference type="Proteomes" id="UP000005408">
    <property type="component" value="Unassembled WGS sequence"/>
</dbReference>
<dbReference type="Pfam" id="PF00629">
    <property type="entry name" value="MAM"/>
    <property type="match status" value="6"/>
</dbReference>
<dbReference type="InterPro" id="IPR000859">
    <property type="entry name" value="CUB_dom"/>
</dbReference>
<dbReference type="PANTHER" id="PTHR23282">
    <property type="entry name" value="APICAL ENDOSOMAL GLYCOPROTEIN PRECURSOR"/>
    <property type="match status" value="1"/>
</dbReference>
<feature type="disulfide bond" evidence="7">
    <location>
        <begin position="1155"/>
        <end position="1164"/>
    </location>
</feature>
<feature type="binding site" evidence="8">
    <location>
        <position position="292"/>
    </location>
    <ligand>
        <name>Zn(2+)</name>
        <dbReference type="ChEBI" id="CHEBI:29105"/>
        <note>catalytic</note>
    </ligand>
</feature>
<dbReference type="SUPFAM" id="SSF49899">
    <property type="entry name" value="Concanavalin A-like lectins/glucanases"/>
    <property type="match status" value="6"/>
</dbReference>
<evidence type="ECO:0000259" key="14">
    <source>
        <dbReference type="PROSITE" id="PS51864"/>
    </source>
</evidence>
<dbReference type="InterPro" id="IPR000742">
    <property type="entry name" value="EGF"/>
</dbReference>
<dbReference type="Pfam" id="PF00431">
    <property type="entry name" value="CUB"/>
    <property type="match status" value="1"/>
</dbReference>
<dbReference type="SMART" id="SM00235">
    <property type="entry name" value="ZnMc"/>
    <property type="match status" value="1"/>
</dbReference>
<evidence type="ECO:0000256" key="5">
    <source>
        <dbReference type="ARBA" id="ARBA00023049"/>
    </source>
</evidence>
<dbReference type="GO" id="GO:0016020">
    <property type="term" value="C:membrane"/>
    <property type="evidence" value="ECO:0007669"/>
    <property type="project" value="InterPro"/>
</dbReference>
<dbReference type="PROSITE" id="PS50026">
    <property type="entry name" value="EGF_3"/>
    <property type="match status" value="2"/>
</dbReference>
<dbReference type="PRINTS" id="PR00480">
    <property type="entry name" value="ASTACIN"/>
</dbReference>
<feature type="domain" description="CUB" evidence="11">
    <location>
        <begin position="430"/>
        <end position="553"/>
    </location>
</feature>
<dbReference type="InterPro" id="IPR035914">
    <property type="entry name" value="Sperma_CUB_dom_sf"/>
</dbReference>
<dbReference type="InterPro" id="IPR013320">
    <property type="entry name" value="ConA-like_dom_sf"/>
</dbReference>
<dbReference type="Gene3D" id="3.40.390.10">
    <property type="entry name" value="Collagenase (Catalytic Domain)"/>
    <property type="match status" value="1"/>
</dbReference>
<dbReference type="InterPro" id="IPR034035">
    <property type="entry name" value="Astacin-like_dom"/>
</dbReference>
<keyword evidence="4 8" id="KW-0862">Zinc</keyword>
<evidence type="ECO:0000259" key="11">
    <source>
        <dbReference type="PROSITE" id="PS01180"/>
    </source>
</evidence>
<proteinExistence type="predicted"/>
<dbReference type="CDD" id="cd00041">
    <property type="entry name" value="CUB"/>
    <property type="match status" value="1"/>
</dbReference>
<evidence type="ECO:0000256" key="7">
    <source>
        <dbReference type="PROSITE-ProRule" id="PRU00076"/>
    </source>
</evidence>
<feature type="domain" description="EGF-like" evidence="12">
    <location>
        <begin position="932"/>
        <end position="969"/>
    </location>
</feature>
<feature type="binding site" evidence="8">
    <location>
        <position position="282"/>
    </location>
    <ligand>
        <name>Zn(2+)</name>
        <dbReference type="ChEBI" id="CHEBI:29105"/>
        <note>catalytic</note>
    </ligand>
</feature>
<evidence type="ECO:0000256" key="8">
    <source>
        <dbReference type="PROSITE-ProRule" id="PRU01211"/>
    </source>
</evidence>
<evidence type="ECO:0000259" key="12">
    <source>
        <dbReference type="PROSITE" id="PS50026"/>
    </source>
</evidence>
<dbReference type="GO" id="GO:0006508">
    <property type="term" value="P:proteolysis"/>
    <property type="evidence" value="ECO:0007669"/>
    <property type="project" value="UniProtKB-KW"/>
</dbReference>
<reference evidence="15" key="1">
    <citation type="submission" date="2022-08" db="UniProtKB">
        <authorList>
            <consortium name="EnsemblMetazoa"/>
        </authorList>
    </citation>
    <scope>IDENTIFICATION</scope>
    <source>
        <strain evidence="15">05x7-T-G4-1.051#20</strain>
    </source>
</reference>
<dbReference type="SUPFAM" id="SSF55486">
    <property type="entry name" value="Metalloproteases ('zincins'), catalytic domain"/>
    <property type="match status" value="1"/>
</dbReference>
<accession>A0A8W8NLI3</accession>
<dbReference type="SMART" id="SM00179">
    <property type="entry name" value="EGF_CA"/>
    <property type="match status" value="2"/>
</dbReference>
<keyword evidence="2 8" id="KW-0479">Metal-binding</keyword>
<dbReference type="EC" id="3.4.24.-" evidence="9"/>
<dbReference type="InterPro" id="IPR024079">
    <property type="entry name" value="MetalloPept_cat_dom_sf"/>
</dbReference>
<evidence type="ECO:0000259" key="13">
    <source>
        <dbReference type="PROSITE" id="PS50060"/>
    </source>
</evidence>
<dbReference type="InterPro" id="IPR001881">
    <property type="entry name" value="EGF-like_Ca-bd_dom"/>
</dbReference>
<keyword evidence="7" id="KW-0245">EGF-like domain</keyword>
<comment type="cofactor">
    <cofactor evidence="8 9">
        <name>Zn(2+)</name>
        <dbReference type="ChEBI" id="CHEBI:29105"/>
    </cofactor>
    <text evidence="8 9">Binds 1 zinc ion per subunit.</text>
</comment>
<dbReference type="Gene3D" id="2.60.120.200">
    <property type="match status" value="6"/>
</dbReference>
<feature type="disulfide bond" evidence="7">
    <location>
        <begin position="959"/>
        <end position="968"/>
    </location>
</feature>
<dbReference type="CDD" id="cd06263">
    <property type="entry name" value="MAM"/>
    <property type="match status" value="6"/>
</dbReference>
<dbReference type="GO" id="GO:0008270">
    <property type="term" value="F:zinc ion binding"/>
    <property type="evidence" value="ECO:0007669"/>
    <property type="project" value="UniProtKB-UniRule"/>
</dbReference>
<evidence type="ECO:0000256" key="3">
    <source>
        <dbReference type="ARBA" id="ARBA00022801"/>
    </source>
</evidence>
<dbReference type="PROSITE" id="PS51864">
    <property type="entry name" value="ASTACIN"/>
    <property type="match status" value="1"/>
</dbReference>
<evidence type="ECO:0000256" key="1">
    <source>
        <dbReference type="ARBA" id="ARBA00022670"/>
    </source>
</evidence>
<dbReference type="InterPro" id="IPR000998">
    <property type="entry name" value="MAM_dom"/>
</dbReference>
<evidence type="ECO:0000256" key="10">
    <source>
        <dbReference type="SAM" id="Coils"/>
    </source>
</evidence>
<feature type="active site" evidence="8">
    <location>
        <position position="283"/>
    </location>
</feature>
<feature type="domain" description="MAM" evidence="13">
    <location>
        <begin position="601"/>
        <end position="755"/>
    </location>
</feature>
<keyword evidence="6 7" id="KW-1015">Disulfide bond</keyword>
<dbReference type="SMART" id="SM00137">
    <property type="entry name" value="MAM"/>
    <property type="match status" value="6"/>
</dbReference>
<dbReference type="CDD" id="cd00054">
    <property type="entry name" value="EGF_CA"/>
    <property type="match status" value="2"/>
</dbReference>
<feature type="chain" id="PRO_5036515514" description="Metalloendopeptidase" evidence="9">
    <location>
        <begin position="24"/>
        <end position="1653"/>
    </location>
</feature>
<dbReference type="GO" id="GO:0005509">
    <property type="term" value="F:calcium ion binding"/>
    <property type="evidence" value="ECO:0007669"/>
    <property type="project" value="InterPro"/>
</dbReference>
<feature type="binding site" evidence="8">
    <location>
        <position position="286"/>
    </location>
    <ligand>
        <name>Zn(2+)</name>
        <dbReference type="ChEBI" id="CHEBI:29105"/>
        <note>catalytic</note>
    </ligand>
</feature>
<protein>
    <recommendedName>
        <fullName evidence="9">Metalloendopeptidase</fullName>
        <ecNumber evidence="9">3.4.24.-</ecNumber>
    </recommendedName>
</protein>
<evidence type="ECO:0000256" key="6">
    <source>
        <dbReference type="ARBA" id="ARBA00023157"/>
    </source>
</evidence>
<dbReference type="Gene3D" id="2.10.25.10">
    <property type="entry name" value="Laminin"/>
    <property type="match status" value="2"/>
</dbReference>
<dbReference type="CDD" id="cd04280">
    <property type="entry name" value="ZnMc_astacin_like"/>
    <property type="match status" value="1"/>
</dbReference>
<feature type="domain" description="MAM" evidence="13">
    <location>
        <begin position="1494"/>
        <end position="1649"/>
    </location>
</feature>